<keyword evidence="2" id="KW-0732">Signal</keyword>
<protein>
    <recommendedName>
        <fullName evidence="5">Lipoprotein</fullName>
    </recommendedName>
</protein>
<feature type="signal peptide" evidence="2">
    <location>
        <begin position="1"/>
        <end position="18"/>
    </location>
</feature>
<gene>
    <name evidence="3" type="ORF">ACFQ21_22295</name>
</gene>
<keyword evidence="4" id="KW-1185">Reference proteome</keyword>
<feature type="region of interest" description="Disordered" evidence="1">
    <location>
        <begin position="28"/>
        <end position="62"/>
    </location>
</feature>
<organism evidence="3 4">
    <name type="scientific">Ohtaekwangia kribbensis</name>
    <dbReference type="NCBI Taxonomy" id="688913"/>
    <lineage>
        <taxon>Bacteria</taxon>
        <taxon>Pseudomonadati</taxon>
        <taxon>Bacteroidota</taxon>
        <taxon>Cytophagia</taxon>
        <taxon>Cytophagales</taxon>
        <taxon>Fulvivirgaceae</taxon>
        <taxon>Ohtaekwangia</taxon>
    </lineage>
</organism>
<feature type="chain" id="PRO_5046361311" description="Lipoprotein" evidence="2">
    <location>
        <begin position="19"/>
        <end position="62"/>
    </location>
</feature>
<evidence type="ECO:0000256" key="2">
    <source>
        <dbReference type="SAM" id="SignalP"/>
    </source>
</evidence>
<proteinExistence type="predicted"/>
<evidence type="ECO:0000313" key="4">
    <source>
        <dbReference type="Proteomes" id="UP001597112"/>
    </source>
</evidence>
<evidence type="ECO:0008006" key="5">
    <source>
        <dbReference type="Google" id="ProtNLM"/>
    </source>
</evidence>
<evidence type="ECO:0000313" key="3">
    <source>
        <dbReference type="EMBL" id="MFD1002072.1"/>
    </source>
</evidence>
<dbReference type="EMBL" id="JBHTKA010000008">
    <property type="protein sequence ID" value="MFD1002072.1"/>
    <property type="molecule type" value="Genomic_DNA"/>
</dbReference>
<evidence type="ECO:0000256" key="1">
    <source>
        <dbReference type="SAM" id="MobiDB-lite"/>
    </source>
</evidence>
<comment type="caution">
    <text evidence="3">The sequence shown here is derived from an EMBL/GenBank/DDBJ whole genome shotgun (WGS) entry which is preliminary data.</text>
</comment>
<sequence length="62" mass="6109">MKKIIALLAVCGFAFAFAACGKKAEPAAETVDTTAVEAPAPVAADTTATDTTATDTTAAPAH</sequence>
<dbReference type="RefSeq" id="WP_377582828.1">
    <property type="nucleotide sequence ID" value="NZ_JBHTKA010000008.1"/>
</dbReference>
<dbReference type="PROSITE" id="PS51257">
    <property type="entry name" value="PROKAR_LIPOPROTEIN"/>
    <property type="match status" value="1"/>
</dbReference>
<name>A0ABW3KAR2_9BACT</name>
<accession>A0ABW3KAR2</accession>
<dbReference type="Proteomes" id="UP001597112">
    <property type="component" value="Unassembled WGS sequence"/>
</dbReference>
<reference evidence="4" key="1">
    <citation type="journal article" date="2019" name="Int. J. Syst. Evol. Microbiol.">
        <title>The Global Catalogue of Microorganisms (GCM) 10K type strain sequencing project: providing services to taxonomists for standard genome sequencing and annotation.</title>
        <authorList>
            <consortium name="The Broad Institute Genomics Platform"/>
            <consortium name="The Broad Institute Genome Sequencing Center for Infectious Disease"/>
            <person name="Wu L."/>
            <person name="Ma J."/>
        </authorList>
    </citation>
    <scope>NUCLEOTIDE SEQUENCE [LARGE SCALE GENOMIC DNA]</scope>
    <source>
        <strain evidence="4">CCUG 58938</strain>
    </source>
</reference>